<keyword evidence="1" id="KW-0812">Transmembrane</keyword>
<keyword evidence="1" id="KW-0472">Membrane</keyword>
<dbReference type="Proteomes" id="UP001279734">
    <property type="component" value="Unassembled WGS sequence"/>
</dbReference>
<keyword evidence="1" id="KW-1133">Transmembrane helix</keyword>
<comment type="caution">
    <text evidence="3">The sequence shown here is derived from an EMBL/GenBank/DDBJ whole genome shotgun (WGS) entry which is preliminary data.</text>
</comment>
<keyword evidence="2" id="KW-0732">Signal</keyword>
<feature type="transmembrane region" description="Helical" evidence="1">
    <location>
        <begin position="58"/>
        <end position="78"/>
    </location>
</feature>
<evidence type="ECO:0000256" key="1">
    <source>
        <dbReference type="SAM" id="Phobius"/>
    </source>
</evidence>
<protein>
    <recommendedName>
        <fullName evidence="5">NADH dehydrogenase subunit 6</fullName>
    </recommendedName>
</protein>
<keyword evidence="4" id="KW-1185">Reference proteome</keyword>
<gene>
    <name evidence="3" type="ORF">Nepgr_002630</name>
</gene>
<dbReference type="AlphaFoldDB" id="A0AAD3P6L4"/>
<evidence type="ECO:0008006" key="5">
    <source>
        <dbReference type="Google" id="ProtNLM"/>
    </source>
</evidence>
<evidence type="ECO:0000256" key="2">
    <source>
        <dbReference type="SAM" id="SignalP"/>
    </source>
</evidence>
<proteinExistence type="predicted"/>
<accession>A0AAD3P6L4</accession>
<feature type="chain" id="PRO_5042292577" description="NADH dehydrogenase subunit 6" evidence="2">
    <location>
        <begin position="17"/>
        <end position="242"/>
    </location>
</feature>
<name>A0AAD3P6L4_NEPGR</name>
<dbReference type="EMBL" id="BSYO01000002">
    <property type="protein sequence ID" value="GMH00791.1"/>
    <property type="molecule type" value="Genomic_DNA"/>
</dbReference>
<feature type="transmembrane region" description="Helical" evidence="1">
    <location>
        <begin position="32"/>
        <end position="51"/>
    </location>
</feature>
<sequence length="242" mass="25596">MIFCCFDCLLVTTSFAGGFCRSWDVCCASSCSGTRIPAPLAAIAFVLILLLGPMRRQLSDVVGSIICLGLAATCARFLGGYDPISSGLVRVYIMVVELLYLGEVAIATLAVLCLFSVELLVLSHGLQLDSWSDAAGAWGPLGLVTGQHPSTGFCCVSLQLEQGYGWSSIVINFCPTLLDVLPLTCLPWSIVAAVWRGCMICWLLPSQIVQYSPSVEISSAAAVGGFDYDLDVDAGPVLLPDG</sequence>
<evidence type="ECO:0000313" key="3">
    <source>
        <dbReference type="EMBL" id="GMH00791.1"/>
    </source>
</evidence>
<feature type="transmembrane region" description="Helical" evidence="1">
    <location>
        <begin position="98"/>
        <end position="122"/>
    </location>
</feature>
<organism evidence="3 4">
    <name type="scientific">Nepenthes gracilis</name>
    <name type="common">Slender pitcher plant</name>
    <dbReference type="NCBI Taxonomy" id="150966"/>
    <lineage>
        <taxon>Eukaryota</taxon>
        <taxon>Viridiplantae</taxon>
        <taxon>Streptophyta</taxon>
        <taxon>Embryophyta</taxon>
        <taxon>Tracheophyta</taxon>
        <taxon>Spermatophyta</taxon>
        <taxon>Magnoliopsida</taxon>
        <taxon>eudicotyledons</taxon>
        <taxon>Gunneridae</taxon>
        <taxon>Pentapetalae</taxon>
        <taxon>Caryophyllales</taxon>
        <taxon>Nepenthaceae</taxon>
        <taxon>Nepenthes</taxon>
    </lineage>
</organism>
<evidence type="ECO:0000313" key="4">
    <source>
        <dbReference type="Proteomes" id="UP001279734"/>
    </source>
</evidence>
<feature type="signal peptide" evidence="2">
    <location>
        <begin position="1"/>
        <end position="16"/>
    </location>
</feature>
<reference evidence="3" key="1">
    <citation type="submission" date="2023-05" db="EMBL/GenBank/DDBJ databases">
        <title>Nepenthes gracilis genome sequencing.</title>
        <authorList>
            <person name="Fukushima K."/>
        </authorList>
    </citation>
    <scope>NUCLEOTIDE SEQUENCE</scope>
    <source>
        <strain evidence="3">SING2019-196</strain>
    </source>
</reference>